<dbReference type="AlphaFoldDB" id="A0A2H0RMF3"/>
<dbReference type="Proteomes" id="UP000230084">
    <property type="component" value="Unassembled WGS sequence"/>
</dbReference>
<comment type="caution">
    <text evidence="1">The sequence shown here is derived from an EMBL/GenBank/DDBJ whole genome shotgun (WGS) entry which is preliminary data.</text>
</comment>
<dbReference type="Gene3D" id="3.30.590.20">
    <property type="match status" value="1"/>
</dbReference>
<dbReference type="InterPro" id="IPR014746">
    <property type="entry name" value="Gln_synth/guanido_kin_cat_dom"/>
</dbReference>
<gene>
    <name evidence="1" type="ORF">COV06_01920</name>
</gene>
<sequence>MDLTPLFKHAWRDHVGIEREFTLNQNECAVPLSPSFLRCMHHLQRSLGHNPDRWAPELSACQVEDRTVPHRRLATLRSDLASAQNRGTRVAASIGCRLAASEVVPHDVVRVTHPKYRHLQERLPENVLMAAYRVAGVHVHIGCGSLHEAVERHDLLCDALVELARISDHSNGERLRLYGEVLAFTMGSNAPNTIGTSPHYESPEGWHARMRALGVEQLASCYDLVRITSYGTVEVRIFGMTESPDEIIDWVERIHSLVGITTI</sequence>
<dbReference type="GO" id="GO:0004357">
    <property type="term" value="F:glutamate-cysteine ligase activity"/>
    <property type="evidence" value="ECO:0007669"/>
    <property type="project" value="InterPro"/>
</dbReference>
<dbReference type="EMBL" id="PCYM01000002">
    <property type="protein sequence ID" value="PIR47729.1"/>
    <property type="molecule type" value="Genomic_DNA"/>
</dbReference>
<proteinExistence type="predicted"/>
<dbReference type="InterPro" id="IPR006336">
    <property type="entry name" value="GCS2"/>
</dbReference>
<organism evidence="1 2">
    <name type="scientific">Candidatus Uhrbacteria bacterium CG10_big_fil_rev_8_21_14_0_10_50_16</name>
    <dbReference type="NCBI Taxonomy" id="1975039"/>
    <lineage>
        <taxon>Bacteria</taxon>
        <taxon>Candidatus Uhriibacteriota</taxon>
    </lineage>
</organism>
<evidence type="ECO:0000313" key="1">
    <source>
        <dbReference type="EMBL" id="PIR47729.1"/>
    </source>
</evidence>
<dbReference type="SUPFAM" id="SSF55931">
    <property type="entry name" value="Glutamine synthetase/guanido kinase"/>
    <property type="match status" value="1"/>
</dbReference>
<accession>A0A2H0RMF3</accession>
<reference evidence="1 2" key="1">
    <citation type="submission" date="2017-09" db="EMBL/GenBank/DDBJ databases">
        <title>Depth-based differentiation of microbial function through sediment-hosted aquifers and enrichment of novel symbionts in the deep terrestrial subsurface.</title>
        <authorList>
            <person name="Probst A.J."/>
            <person name="Ladd B."/>
            <person name="Jarett J.K."/>
            <person name="Geller-Mcgrath D.E."/>
            <person name="Sieber C.M."/>
            <person name="Emerson J.B."/>
            <person name="Anantharaman K."/>
            <person name="Thomas B.C."/>
            <person name="Malmstrom R."/>
            <person name="Stieglmeier M."/>
            <person name="Klingl A."/>
            <person name="Woyke T."/>
            <person name="Ryan C.M."/>
            <person name="Banfield J.F."/>
        </authorList>
    </citation>
    <scope>NUCLEOTIDE SEQUENCE [LARGE SCALE GENOMIC DNA]</scope>
    <source>
        <strain evidence="1">CG10_big_fil_rev_8_21_14_0_10_50_16</strain>
    </source>
</reference>
<name>A0A2H0RMF3_9BACT</name>
<dbReference type="GO" id="GO:0042398">
    <property type="term" value="P:modified amino acid biosynthetic process"/>
    <property type="evidence" value="ECO:0007669"/>
    <property type="project" value="InterPro"/>
</dbReference>
<dbReference type="Pfam" id="PF04107">
    <property type="entry name" value="GCS2"/>
    <property type="match status" value="1"/>
</dbReference>
<evidence type="ECO:0000313" key="2">
    <source>
        <dbReference type="Proteomes" id="UP000230084"/>
    </source>
</evidence>
<evidence type="ECO:0008006" key="3">
    <source>
        <dbReference type="Google" id="ProtNLM"/>
    </source>
</evidence>
<protein>
    <recommendedName>
        <fullName evidence="3">Glutamate--cysteine ligase</fullName>
    </recommendedName>
</protein>